<reference evidence="8" key="1">
    <citation type="journal article" date="2015" name="Int. J. Syst. Evol. Microbiol.">
        <title>Rhizobium oryzicola sp. nov., potential plant-growth-promoting endophytic bacteria isolated from rice roots.</title>
        <authorList>
            <person name="Zhang X.X."/>
            <person name="Gao J.S."/>
            <person name="Cao Y.H."/>
            <person name="Sheirdil R.A."/>
            <person name="Wang X.C."/>
            <person name="Zhang L."/>
        </authorList>
    </citation>
    <scope>NUCLEOTIDE SEQUENCE</scope>
    <source>
        <strain evidence="8">05753</strain>
    </source>
</reference>
<feature type="region of interest" description="Disordered" evidence="6">
    <location>
        <begin position="1"/>
        <end position="23"/>
    </location>
</feature>
<dbReference type="RefSeq" id="WP_302075529.1">
    <property type="nucleotide sequence ID" value="NZ_JAUKWQ010000001.1"/>
</dbReference>
<evidence type="ECO:0000256" key="4">
    <source>
        <dbReference type="ARBA" id="ARBA00022989"/>
    </source>
</evidence>
<sequence>MSQVETAPHQDISHGRHAEAPHDIPMPGLKDVLWRVYVSFTEDRVMLVAGGVTFYLLLALFPAMTALVSLYGFVADPVAIADRIGFLREVMPADGLEIFVKQLMALATEERGTLSVGLMTGLALALWSANAGIKALFEAMNIAYGEDEKRSFLWLNFISLIFTFAALLAAILLLVGLGVIPAMIALLSPTDNGAKLIGLLRWPVLLVLVAGGISLLYRFGPSREPAKLRWITWGAGVASLLWLLGSLGVSFYLLHVANFNATYGTLGALIGFLFWTWISTIVVILGAELNAELEHQTAKDTTTGPPKPMGQRGAYMADTLGEIAE</sequence>
<dbReference type="PANTHER" id="PTHR30213:SF0">
    <property type="entry name" value="UPF0761 MEMBRANE PROTEIN YIHY"/>
    <property type="match status" value="1"/>
</dbReference>
<evidence type="ECO:0000313" key="9">
    <source>
        <dbReference type="Proteomes" id="UP001169006"/>
    </source>
</evidence>
<dbReference type="Pfam" id="PF03631">
    <property type="entry name" value="Virul_fac_BrkB"/>
    <property type="match status" value="1"/>
</dbReference>
<dbReference type="PANTHER" id="PTHR30213">
    <property type="entry name" value="INNER MEMBRANE PROTEIN YHJD"/>
    <property type="match status" value="1"/>
</dbReference>
<keyword evidence="9" id="KW-1185">Reference proteome</keyword>
<keyword evidence="2" id="KW-1003">Cell membrane</keyword>
<accession>A0ABT8ST46</accession>
<evidence type="ECO:0000256" key="2">
    <source>
        <dbReference type="ARBA" id="ARBA00022475"/>
    </source>
</evidence>
<evidence type="ECO:0000256" key="7">
    <source>
        <dbReference type="SAM" id="Phobius"/>
    </source>
</evidence>
<feature type="transmembrane region" description="Helical" evidence="7">
    <location>
        <begin position="231"/>
        <end position="254"/>
    </location>
</feature>
<feature type="transmembrane region" description="Helical" evidence="7">
    <location>
        <begin position="45"/>
        <end position="73"/>
    </location>
</feature>
<feature type="transmembrane region" description="Helical" evidence="7">
    <location>
        <begin position="199"/>
        <end position="219"/>
    </location>
</feature>
<comment type="subcellular location">
    <subcellularLocation>
        <location evidence="1">Cell membrane</location>
        <topology evidence="1">Multi-pass membrane protein</topology>
    </subcellularLocation>
</comment>
<keyword evidence="3 7" id="KW-0812">Transmembrane</keyword>
<keyword evidence="5 7" id="KW-0472">Membrane</keyword>
<dbReference type="Proteomes" id="UP001169006">
    <property type="component" value="Unassembled WGS sequence"/>
</dbReference>
<keyword evidence="4 7" id="KW-1133">Transmembrane helix</keyword>
<feature type="compositionally biased region" description="Basic and acidic residues" evidence="6">
    <location>
        <begin position="11"/>
        <end position="22"/>
    </location>
</feature>
<reference evidence="8" key="2">
    <citation type="submission" date="2023-07" db="EMBL/GenBank/DDBJ databases">
        <authorList>
            <person name="Sun H."/>
        </authorList>
    </citation>
    <scope>NUCLEOTIDE SEQUENCE</scope>
    <source>
        <strain evidence="8">05753</strain>
    </source>
</reference>
<proteinExistence type="predicted"/>
<evidence type="ECO:0000256" key="5">
    <source>
        <dbReference type="ARBA" id="ARBA00023136"/>
    </source>
</evidence>
<evidence type="ECO:0000256" key="1">
    <source>
        <dbReference type="ARBA" id="ARBA00004651"/>
    </source>
</evidence>
<dbReference type="InterPro" id="IPR017039">
    <property type="entry name" value="Virul_fac_BrkB"/>
</dbReference>
<evidence type="ECO:0000256" key="6">
    <source>
        <dbReference type="SAM" id="MobiDB-lite"/>
    </source>
</evidence>
<evidence type="ECO:0000313" key="8">
    <source>
        <dbReference type="EMBL" id="MDO1581420.1"/>
    </source>
</evidence>
<feature type="transmembrane region" description="Helical" evidence="7">
    <location>
        <begin position="114"/>
        <end position="133"/>
    </location>
</feature>
<feature type="transmembrane region" description="Helical" evidence="7">
    <location>
        <begin position="154"/>
        <end position="187"/>
    </location>
</feature>
<dbReference type="NCBIfam" id="TIGR00765">
    <property type="entry name" value="yihY_not_rbn"/>
    <property type="match status" value="1"/>
</dbReference>
<name>A0ABT8ST46_9HYPH</name>
<comment type="caution">
    <text evidence="8">The sequence shown here is derived from an EMBL/GenBank/DDBJ whole genome shotgun (WGS) entry which is preliminary data.</text>
</comment>
<protein>
    <submittedName>
        <fullName evidence="8">YihY/virulence factor BrkB family protein</fullName>
    </submittedName>
</protein>
<gene>
    <name evidence="8" type="ORF">Q2T52_04860</name>
</gene>
<organism evidence="8 9">
    <name type="scientific">Rhizobium oryzicola</name>
    <dbReference type="NCBI Taxonomy" id="1232668"/>
    <lineage>
        <taxon>Bacteria</taxon>
        <taxon>Pseudomonadati</taxon>
        <taxon>Pseudomonadota</taxon>
        <taxon>Alphaproteobacteria</taxon>
        <taxon>Hyphomicrobiales</taxon>
        <taxon>Rhizobiaceae</taxon>
        <taxon>Rhizobium/Agrobacterium group</taxon>
        <taxon>Rhizobium</taxon>
    </lineage>
</organism>
<dbReference type="PIRSF" id="PIRSF035875">
    <property type="entry name" value="RNase_BN"/>
    <property type="match status" value="1"/>
</dbReference>
<evidence type="ECO:0000256" key="3">
    <source>
        <dbReference type="ARBA" id="ARBA00022692"/>
    </source>
</evidence>
<dbReference type="EMBL" id="JAUKWQ010000001">
    <property type="protein sequence ID" value="MDO1581420.1"/>
    <property type="molecule type" value="Genomic_DNA"/>
</dbReference>
<feature type="transmembrane region" description="Helical" evidence="7">
    <location>
        <begin position="266"/>
        <end position="287"/>
    </location>
</feature>